<evidence type="ECO:0000256" key="2">
    <source>
        <dbReference type="ARBA" id="ARBA00022898"/>
    </source>
</evidence>
<feature type="region of interest" description="Disordered" evidence="4">
    <location>
        <begin position="1"/>
        <end position="43"/>
    </location>
</feature>
<evidence type="ECO:0000256" key="4">
    <source>
        <dbReference type="SAM" id="MobiDB-lite"/>
    </source>
</evidence>
<evidence type="ECO:0000256" key="1">
    <source>
        <dbReference type="ARBA" id="ARBA00007441"/>
    </source>
</evidence>
<protein>
    <recommendedName>
        <fullName evidence="5">Aminotransferase class I/classII large domain-containing protein</fullName>
    </recommendedName>
</protein>
<dbReference type="PROSITE" id="PS00105">
    <property type="entry name" value="AA_TRANSFER_CLASS_1"/>
    <property type="match status" value="1"/>
</dbReference>
<gene>
    <name evidence="6" type="ORF">B0A52_00012</name>
</gene>
<dbReference type="AlphaFoldDB" id="A0A438NIU1"/>
<keyword evidence="3" id="KW-0175">Coiled coil</keyword>
<evidence type="ECO:0000256" key="3">
    <source>
        <dbReference type="SAM" id="Coils"/>
    </source>
</evidence>
<reference evidence="6 7" key="1">
    <citation type="submission" date="2017-03" db="EMBL/GenBank/DDBJ databases">
        <title>Genomes of endolithic fungi from Antarctica.</title>
        <authorList>
            <person name="Coleine C."/>
            <person name="Masonjones S."/>
            <person name="Stajich J.E."/>
        </authorList>
    </citation>
    <scope>NUCLEOTIDE SEQUENCE [LARGE SCALE GENOMIC DNA]</scope>
    <source>
        <strain evidence="6 7">CCFEE 6314</strain>
    </source>
</reference>
<dbReference type="GO" id="GO:0030170">
    <property type="term" value="F:pyridoxal phosphate binding"/>
    <property type="evidence" value="ECO:0007669"/>
    <property type="project" value="InterPro"/>
</dbReference>
<dbReference type="CDD" id="cd14688">
    <property type="entry name" value="bZIP_YAP"/>
    <property type="match status" value="1"/>
</dbReference>
<proteinExistence type="inferred from homology"/>
<name>A0A438NIU1_EXOME</name>
<keyword evidence="2" id="KW-0663">Pyridoxal phosphate</keyword>
<comment type="caution">
    <text evidence="6">The sequence shown here is derived from an EMBL/GenBank/DDBJ whole genome shotgun (WGS) entry which is preliminary data.</text>
</comment>
<dbReference type="InterPro" id="IPR015421">
    <property type="entry name" value="PyrdxlP-dep_Trfase_major"/>
</dbReference>
<dbReference type="Pfam" id="PF00155">
    <property type="entry name" value="Aminotran_1_2"/>
    <property type="match status" value="1"/>
</dbReference>
<dbReference type="InterPro" id="IPR015422">
    <property type="entry name" value="PyrdxlP-dep_Trfase_small"/>
</dbReference>
<dbReference type="EMBL" id="NAJM01000001">
    <property type="protein sequence ID" value="RVX75656.1"/>
    <property type="molecule type" value="Genomic_DNA"/>
</dbReference>
<dbReference type="OrthoDB" id="7042322at2759"/>
<dbReference type="InterPro" id="IPR021833">
    <property type="entry name" value="DUF3425"/>
</dbReference>
<dbReference type="CDD" id="cd00609">
    <property type="entry name" value="AAT_like"/>
    <property type="match status" value="1"/>
</dbReference>
<evidence type="ECO:0000313" key="6">
    <source>
        <dbReference type="EMBL" id="RVX75656.1"/>
    </source>
</evidence>
<dbReference type="VEuPathDB" id="FungiDB:PV10_08806"/>
<dbReference type="GO" id="GO:0003824">
    <property type="term" value="F:catalytic activity"/>
    <property type="evidence" value="ECO:0007669"/>
    <property type="project" value="InterPro"/>
</dbReference>
<dbReference type="InterPro" id="IPR015424">
    <property type="entry name" value="PyrdxlP-dep_Trfase"/>
</dbReference>
<dbReference type="Pfam" id="PF11905">
    <property type="entry name" value="DUF3425"/>
    <property type="match status" value="1"/>
</dbReference>
<dbReference type="InterPro" id="IPR004838">
    <property type="entry name" value="NHTrfase_class1_PyrdxlP-BS"/>
</dbReference>
<accession>A0A438NIU1</accession>
<feature type="compositionally biased region" description="Polar residues" evidence="4">
    <location>
        <begin position="1"/>
        <end position="10"/>
    </location>
</feature>
<evidence type="ECO:0000313" key="7">
    <source>
        <dbReference type="Proteomes" id="UP000288859"/>
    </source>
</evidence>
<sequence>MSSERNSPPDQGSPEKPRRSDEEMQRKRARDRRSQKAMRDRAKWTVDSLTEQVRSLSEALEVQTHRAAQLDFRVHNLQHENSQLRTEVAAMQLQVTEAMRPVEHSSTLSSISTISLSPELQEWQKFPLNVPPTCLADQIFQGLLSSQFSGHLSEMIASSPPDLSRLIESSASRGGDANDVILDIVRSYTEIDSLPQQVAVHFVMFSLARWMLLQNKESWDGMPTWLRPIQEQLSTRHPAWIDRLPWPRVRQYLIRHPNIRLDDFAAVYSSSFDVCWGYNPRAVLISSKETVHSRDRMVINPVYEEHISQLVNWKWIEGKGPSATYSLAGSATPGLSINDLVEISNDKTSTLTALDFHHVKLGLGPMEGSTALRRAVAALYTHRKPWITEDHILTAAGTTGSNLMVFQSLLKAGDHVVCTYPTYEQLSKYPLAQQCEVSLLRLQPQNGWKVDVKELKGLITPNTKMIVINSPSNPAGSHVDEETQLQILEAAKEQGIIVLVDEIFRPLFHGVKPAPSFVEHDYDRVVVTGSMSKAWGLSGIRVGWITTRNQSFLRLLVNAKSYIVQATGSIDEAIAAEALSDRCRGAILGKHLEYARDNLASIQAFIDRNSDMCTWTKPTAGAIGFIRLTQPSGSPLDDVEFCQSLLETKGVLFSPGSLTFGEAGDETMKGYVRCHFTGRPQYVSEALALVDEYLSELRSRS</sequence>
<dbReference type="Gene3D" id="3.90.1150.10">
    <property type="entry name" value="Aspartate Aminotransferase, domain 1"/>
    <property type="match status" value="1"/>
</dbReference>
<dbReference type="Proteomes" id="UP000288859">
    <property type="component" value="Unassembled WGS sequence"/>
</dbReference>
<organism evidence="6 7">
    <name type="scientific">Exophiala mesophila</name>
    <name type="common">Black yeast-like fungus</name>
    <dbReference type="NCBI Taxonomy" id="212818"/>
    <lineage>
        <taxon>Eukaryota</taxon>
        <taxon>Fungi</taxon>
        <taxon>Dikarya</taxon>
        <taxon>Ascomycota</taxon>
        <taxon>Pezizomycotina</taxon>
        <taxon>Eurotiomycetes</taxon>
        <taxon>Chaetothyriomycetidae</taxon>
        <taxon>Chaetothyriales</taxon>
        <taxon>Herpotrichiellaceae</taxon>
        <taxon>Exophiala</taxon>
    </lineage>
</organism>
<dbReference type="SUPFAM" id="SSF53383">
    <property type="entry name" value="PLP-dependent transferases"/>
    <property type="match status" value="1"/>
</dbReference>
<feature type="domain" description="Aminotransferase class I/classII large" evidence="5">
    <location>
        <begin position="362"/>
        <end position="657"/>
    </location>
</feature>
<evidence type="ECO:0000259" key="5">
    <source>
        <dbReference type="Pfam" id="PF00155"/>
    </source>
</evidence>
<feature type="compositionally biased region" description="Basic and acidic residues" evidence="4">
    <location>
        <begin position="13"/>
        <end position="43"/>
    </location>
</feature>
<dbReference type="PANTHER" id="PTHR43510">
    <property type="entry name" value="AMINOTRANSFERASE FUNCTION, HYPOTHETICAL (EUROFUNG)"/>
    <property type="match status" value="1"/>
</dbReference>
<dbReference type="VEuPathDB" id="FungiDB:PV10_01938"/>
<comment type="similarity">
    <text evidence="1">Belongs to the class-I pyridoxal-phosphate-dependent aminotransferase family.</text>
</comment>
<dbReference type="Gene3D" id="3.40.640.10">
    <property type="entry name" value="Type I PLP-dependent aspartate aminotransferase-like (Major domain)"/>
    <property type="match status" value="1"/>
</dbReference>
<dbReference type="InterPro" id="IPR004839">
    <property type="entry name" value="Aminotransferase_I/II_large"/>
</dbReference>
<dbReference type="PANTHER" id="PTHR43510:SF1">
    <property type="entry name" value="AMINOTRANSFERASE FUNCTION, HYPOTHETICAL (EUROFUNG)"/>
    <property type="match status" value="1"/>
</dbReference>
<feature type="coiled-coil region" evidence="3">
    <location>
        <begin position="46"/>
        <end position="94"/>
    </location>
</feature>